<keyword evidence="1" id="KW-0732">Signal</keyword>
<dbReference type="AlphaFoldDB" id="A0A2I2FCB7"/>
<gene>
    <name evidence="2" type="ORF">BDW47DRAFT_125420</name>
</gene>
<evidence type="ECO:0000313" key="3">
    <source>
        <dbReference type="Proteomes" id="UP000234585"/>
    </source>
</evidence>
<feature type="signal peptide" evidence="1">
    <location>
        <begin position="1"/>
        <end position="17"/>
    </location>
</feature>
<dbReference type="EMBL" id="KZ559136">
    <property type="protein sequence ID" value="PLB38269.1"/>
    <property type="molecule type" value="Genomic_DNA"/>
</dbReference>
<evidence type="ECO:0000313" key="2">
    <source>
        <dbReference type="EMBL" id="PLB38269.1"/>
    </source>
</evidence>
<organism evidence="2 3">
    <name type="scientific">Aspergillus candidus</name>
    <dbReference type="NCBI Taxonomy" id="41067"/>
    <lineage>
        <taxon>Eukaryota</taxon>
        <taxon>Fungi</taxon>
        <taxon>Dikarya</taxon>
        <taxon>Ascomycota</taxon>
        <taxon>Pezizomycotina</taxon>
        <taxon>Eurotiomycetes</taxon>
        <taxon>Eurotiomycetidae</taxon>
        <taxon>Eurotiales</taxon>
        <taxon>Aspergillaceae</taxon>
        <taxon>Aspergillus</taxon>
        <taxon>Aspergillus subgen. Circumdati</taxon>
    </lineage>
</organism>
<accession>A0A2I2FCB7</accession>
<dbReference type="OrthoDB" id="4386699at2759"/>
<protein>
    <submittedName>
        <fullName evidence="2">Uncharacterized protein</fullName>
    </submittedName>
</protein>
<dbReference type="Proteomes" id="UP000234585">
    <property type="component" value="Unassembled WGS sequence"/>
</dbReference>
<evidence type="ECO:0000256" key="1">
    <source>
        <dbReference type="SAM" id="SignalP"/>
    </source>
</evidence>
<dbReference type="GeneID" id="36523543"/>
<keyword evidence="3" id="KW-1185">Reference proteome</keyword>
<dbReference type="RefSeq" id="XP_024672281.1">
    <property type="nucleotide sequence ID" value="XM_024816383.1"/>
</dbReference>
<feature type="chain" id="PRO_5014115656" evidence="1">
    <location>
        <begin position="18"/>
        <end position="64"/>
    </location>
</feature>
<proteinExistence type="predicted"/>
<reference evidence="2 3" key="1">
    <citation type="submission" date="2017-12" db="EMBL/GenBank/DDBJ databases">
        <authorList>
            <consortium name="DOE Joint Genome Institute"/>
            <person name="Haridas S."/>
            <person name="Kjaerbolling I."/>
            <person name="Vesth T.C."/>
            <person name="Frisvad J.C."/>
            <person name="Nybo J.L."/>
            <person name="Theobald S."/>
            <person name="Kuo A."/>
            <person name="Bowyer P."/>
            <person name="Matsuda Y."/>
            <person name="Mondo S."/>
            <person name="Lyhne E.K."/>
            <person name="Kogle M.E."/>
            <person name="Clum A."/>
            <person name="Lipzen A."/>
            <person name="Salamov A."/>
            <person name="Ngan C.Y."/>
            <person name="Daum C."/>
            <person name="Chiniquy J."/>
            <person name="Barry K."/>
            <person name="LaButti K."/>
            <person name="Simmons B.A."/>
            <person name="Magnuson J.K."/>
            <person name="Mortensen U.H."/>
            <person name="Larsen T.O."/>
            <person name="Grigoriev I.V."/>
            <person name="Baker S.E."/>
            <person name="Andersen M.R."/>
            <person name="Nordberg H.P."/>
            <person name="Cantor M.N."/>
            <person name="Hua S.X."/>
        </authorList>
    </citation>
    <scope>NUCLEOTIDE SEQUENCE [LARGE SCALE GENOMIC DNA]</scope>
    <source>
        <strain evidence="2 3">CBS 102.13</strain>
    </source>
</reference>
<name>A0A2I2FCB7_ASPCN</name>
<sequence length="64" mass="6699">MKLLSVIFLACATAVMAQRGPGEPCAAYPGAFCNPGFKCEPNHPGVPGGQGHCVPDFHINDEDN</sequence>